<dbReference type="InterPro" id="IPR004437">
    <property type="entry name" value="ParB/RepB/Spo0J"/>
</dbReference>
<protein>
    <submittedName>
        <fullName evidence="5">ParB/RepB/Spo0J family partition protein</fullName>
    </submittedName>
</protein>
<evidence type="ECO:0000313" key="5">
    <source>
        <dbReference type="EMBL" id="MFC5150009.1"/>
    </source>
</evidence>
<dbReference type="InterPro" id="IPR050336">
    <property type="entry name" value="Chromosome_partition/occlusion"/>
</dbReference>
<dbReference type="Pfam" id="PF02195">
    <property type="entry name" value="ParB_N"/>
    <property type="match status" value="1"/>
</dbReference>
<accession>A0ABW0ABD5</accession>
<evidence type="ECO:0000256" key="2">
    <source>
        <dbReference type="ARBA" id="ARBA00022829"/>
    </source>
</evidence>
<dbReference type="InterPro" id="IPR036086">
    <property type="entry name" value="ParB/Sulfiredoxin_sf"/>
</dbReference>
<dbReference type="InterPro" id="IPR041468">
    <property type="entry name" value="HTH_ParB/Spo0J"/>
</dbReference>
<feature type="region of interest" description="Disordered" evidence="3">
    <location>
        <begin position="24"/>
        <end position="43"/>
    </location>
</feature>
<evidence type="ECO:0000259" key="4">
    <source>
        <dbReference type="SMART" id="SM00470"/>
    </source>
</evidence>
<reference evidence="6" key="1">
    <citation type="journal article" date="2019" name="Int. J. Syst. Evol. Microbiol.">
        <title>The Global Catalogue of Microorganisms (GCM) 10K type strain sequencing project: providing services to taxonomists for standard genome sequencing and annotation.</title>
        <authorList>
            <consortium name="The Broad Institute Genomics Platform"/>
            <consortium name="The Broad Institute Genome Sequencing Center for Infectious Disease"/>
            <person name="Wu L."/>
            <person name="Ma J."/>
        </authorList>
    </citation>
    <scope>NUCLEOTIDE SEQUENCE [LARGE SCALE GENOMIC DNA]</scope>
    <source>
        <strain evidence="6">CGMCC 4.1641</strain>
    </source>
</reference>
<organism evidence="5 6">
    <name type="scientific">Streptomyces aureoversilis</name>
    <dbReference type="NCBI Taxonomy" id="67277"/>
    <lineage>
        <taxon>Bacteria</taxon>
        <taxon>Bacillati</taxon>
        <taxon>Actinomycetota</taxon>
        <taxon>Actinomycetes</taxon>
        <taxon>Kitasatosporales</taxon>
        <taxon>Streptomycetaceae</taxon>
        <taxon>Streptomyces</taxon>
    </lineage>
</organism>
<dbReference type="InterPro" id="IPR003115">
    <property type="entry name" value="ParB_N"/>
</dbReference>
<dbReference type="NCBIfam" id="TIGR00180">
    <property type="entry name" value="parB_part"/>
    <property type="match status" value="1"/>
</dbReference>
<sequence>MKASDRLGNASSFSGLSSRRQLINQATGRGASARPSSSVPIDQLAHNPFNPREELTNLEETIASLQEKGQLTALTVVSRDAFLNSYPEAEEEIVGAEWVVLDGNRRLASARRAELPELRVDVNDTLAASAADLLENALVANLHRADIPPMDEAKVVRDLVKIHGSQGIVAKKLSKSGAWVSQRLALLELPDDLREKVESGELKVKDGRRIGRLPQEQQHAEAQKALNRVKAPRKPRAASPAQEVPSIPLPDTAAGAPCEVAPAAPEGANPVEATTATVPEQAGASDSSAIAEVVQRLTELAPSADALAEALISHAPRSTVAALAERLLDKL</sequence>
<name>A0ABW0ABD5_9ACTN</name>
<dbReference type="PANTHER" id="PTHR33375:SF1">
    <property type="entry name" value="CHROMOSOME-PARTITIONING PROTEIN PARB-RELATED"/>
    <property type="match status" value="1"/>
</dbReference>
<proteinExistence type="inferred from homology"/>
<dbReference type="Gene3D" id="3.90.1530.10">
    <property type="entry name" value="Conserved hypothetical protein from pyrococcus furiosus pfu- 392566-001, ParB domain"/>
    <property type="match status" value="1"/>
</dbReference>
<dbReference type="PANTHER" id="PTHR33375">
    <property type="entry name" value="CHROMOSOME-PARTITIONING PROTEIN PARB-RELATED"/>
    <property type="match status" value="1"/>
</dbReference>
<feature type="region of interest" description="Disordered" evidence="3">
    <location>
        <begin position="208"/>
        <end position="268"/>
    </location>
</feature>
<evidence type="ECO:0000256" key="3">
    <source>
        <dbReference type="SAM" id="MobiDB-lite"/>
    </source>
</evidence>
<dbReference type="Pfam" id="PF17762">
    <property type="entry name" value="HTH_ParB"/>
    <property type="match status" value="1"/>
</dbReference>
<dbReference type="SUPFAM" id="SSF110849">
    <property type="entry name" value="ParB/Sulfiredoxin"/>
    <property type="match status" value="1"/>
</dbReference>
<comment type="caution">
    <text evidence="5">The sequence shown here is derived from an EMBL/GenBank/DDBJ whole genome shotgun (WGS) entry which is preliminary data.</text>
</comment>
<dbReference type="Proteomes" id="UP001596222">
    <property type="component" value="Unassembled WGS sequence"/>
</dbReference>
<dbReference type="Gene3D" id="1.10.10.2830">
    <property type="match status" value="1"/>
</dbReference>
<gene>
    <name evidence="5" type="ORF">ACFPP6_35800</name>
</gene>
<dbReference type="SMART" id="SM00470">
    <property type="entry name" value="ParB"/>
    <property type="match status" value="1"/>
</dbReference>
<dbReference type="EMBL" id="JBHSKJ010000039">
    <property type="protein sequence ID" value="MFC5150009.1"/>
    <property type="molecule type" value="Genomic_DNA"/>
</dbReference>
<evidence type="ECO:0000256" key="1">
    <source>
        <dbReference type="ARBA" id="ARBA00006295"/>
    </source>
</evidence>
<feature type="domain" description="ParB-like N-terminal" evidence="4">
    <location>
        <begin position="37"/>
        <end position="142"/>
    </location>
</feature>
<evidence type="ECO:0000313" key="6">
    <source>
        <dbReference type="Proteomes" id="UP001596222"/>
    </source>
</evidence>
<keyword evidence="6" id="KW-1185">Reference proteome</keyword>
<comment type="similarity">
    <text evidence="1">Belongs to the ParB family.</text>
</comment>
<dbReference type="RefSeq" id="WP_382051069.1">
    <property type="nucleotide sequence ID" value="NZ_JBHSKJ010000039.1"/>
</dbReference>
<keyword evidence="2" id="KW-0159">Chromosome partition</keyword>
<dbReference type="SUPFAM" id="SSF109709">
    <property type="entry name" value="KorB DNA-binding domain-like"/>
    <property type="match status" value="1"/>
</dbReference>
<feature type="compositionally biased region" description="Low complexity" evidence="3">
    <location>
        <begin position="253"/>
        <end position="268"/>
    </location>
</feature>